<name>A0A6G1EWD0_9ORYZ</name>
<accession>A0A6G1EWD0</accession>
<gene>
    <name evidence="1" type="ORF">E2562_011032</name>
</gene>
<sequence length="73" mass="7480">MSAGSVREPPNAAPRFPLAAAHEIPDAENVAAAMGVGGGVALPRITRVFAPVGKQVHLSSIPPQLAHFASRES</sequence>
<dbReference type="EMBL" id="SPHZ02000002">
    <property type="protein sequence ID" value="KAF0928936.1"/>
    <property type="molecule type" value="Genomic_DNA"/>
</dbReference>
<organism evidence="1 2">
    <name type="scientific">Oryza meyeriana var. granulata</name>
    <dbReference type="NCBI Taxonomy" id="110450"/>
    <lineage>
        <taxon>Eukaryota</taxon>
        <taxon>Viridiplantae</taxon>
        <taxon>Streptophyta</taxon>
        <taxon>Embryophyta</taxon>
        <taxon>Tracheophyta</taxon>
        <taxon>Spermatophyta</taxon>
        <taxon>Magnoliopsida</taxon>
        <taxon>Liliopsida</taxon>
        <taxon>Poales</taxon>
        <taxon>Poaceae</taxon>
        <taxon>BOP clade</taxon>
        <taxon>Oryzoideae</taxon>
        <taxon>Oryzeae</taxon>
        <taxon>Oryzinae</taxon>
        <taxon>Oryza</taxon>
        <taxon>Oryza meyeriana</taxon>
    </lineage>
</organism>
<evidence type="ECO:0000313" key="1">
    <source>
        <dbReference type="EMBL" id="KAF0928936.1"/>
    </source>
</evidence>
<comment type="caution">
    <text evidence="1">The sequence shown here is derived from an EMBL/GenBank/DDBJ whole genome shotgun (WGS) entry which is preliminary data.</text>
</comment>
<proteinExistence type="predicted"/>
<reference evidence="1 2" key="1">
    <citation type="submission" date="2019-11" db="EMBL/GenBank/DDBJ databases">
        <title>Whole genome sequence of Oryza granulata.</title>
        <authorList>
            <person name="Li W."/>
        </authorList>
    </citation>
    <scope>NUCLEOTIDE SEQUENCE [LARGE SCALE GENOMIC DNA]</scope>
    <source>
        <strain evidence="2">cv. Menghai</strain>
        <tissue evidence="1">Leaf</tissue>
    </source>
</reference>
<keyword evidence="2" id="KW-1185">Reference proteome</keyword>
<dbReference type="AlphaFoldDB" id="A0A6G1EWD0"/>
<evidence type="ECO:0000313" key="2">
    <source>
        <dbReference type="Proteomes" id="UP000479710"/>
    </source>
</evidence>
<protein>
    <submittedName>
        <fullName evidence="1">Uncharacterized protein</fullName>
    </submittedName>
</protein>
<dbReference type="Proteomes" id="UP000479710">
    <property type="component" value="Unassembled WGS sequence"/>
</dbReference>